<gene>
    <name evidence="2" type="ORF">LIER_31685</name>
</gene>
<organism evidence="2 3">
    <name type="scientific">Lithospermum erythrorhizon</name>
    <name type="common">Purple gromwell</name>
    <name type="synonym">Lithospermum officinale var. erythrorhizon</name>
    <dbReference type="NCBI Taxonomy" id="34254"/>
    <lineage>
        <taxon>Eukaryota</taxon>
        <taxon>Viridiplantae</taxon>
        <taxon>Streptophyta</taxon>
        <taxon>Embryophyta</taxon>
        <taxon>Tracheophyta</taxon>
        <taxon>Spermatophyta</taxon>
        <taxon>Magnoliopsida</taxon>
        <taxon>eudicotyledons</taxon>
        <taxon>Gunneridae</taxon>
        <taxon>Pentapetalae</taxon>
        <taxon>asterids</taxon>
        <taxon>lamiids</taxon>
        <taxon>Boraginales</taxon>
        <taxon>Boraginaceae</taxon>
        <taxon>Boraginoideae</taxon>
        <taxon>Lithospermeae</taxon>
        <taxon>Lithospermum</taxon>
    </lineage>
</organism>
<feature type="transmembrane region" description="Helical" evidence="1">
    <location>
        <begin position="37"/>
        <end position="54"/>
    </location>
</feature>
<dbReference type="Proteomes" id="UP001454036">
    <property type="component" value="Unassembled WGS sequence"/>
</dbReference>
<evidence type="ECO:0000256" key="1">
    <source>
        <dbReference type="SAM" id="Phobius"/>
    </source>
</evidence>
<keyword evidence="1" id="KW-0472">Membrane</keyword>
<keyword evidence="1" id="KW-0812">Transmembrane</keyword>
<keyword evidence="1" id="KW-1133">Transmembrane helix</keyword>
<proteinExistence type="predicted"/>
<feature type="transmembrane region" description="Helical" evidence="1">
    <location>
        <begin position="89"/>
        <end position="107"/>
    </location>
</feature>
<evidence type="ECO:0000313" key="2">
    <source>
        <dbReference type="EMBL" id="GAA0184397.1"/>
    </source>
</evidence>
<comment type="caution">
    <text evidence="2">The sequence shown here is derived from an EMBL/GenBank/DDBJ whole genome shotgun (WGS) entry which is preliminary data.</text>
</comment>
<protein>
    <submittedName>
        <fullName evidence="2">Uncharacterized protein</fullName>
    </submittedName>
</protein>
<dbReference type="EMBL" id="BAABME010011863">
    <property type="protein sequence ID" value="GAA0184397.1"/>
    <property type="molecule type" value="Genomic_DNA"/>
</dbReference>
<sequence length="128" mass="14390">MKRCLESHKKILNSPSNFTSLNQSLIRSRVGRPCENFPINVCFIFSCSLFLSTHENLTEGLPSLILIGLKGAASTLFWGLNRLAYKDTLIWDGLLIFSYAGFFSFPVRDKRGRKFRSTIGPAAGTELR</sequence>
<dbReference type="AlphaFoldDB" id="A0AAV3RVP4"/>
<evidence type="ECO:0000313" key="3">
    <source>
        <dbReference type="Proteomes" id="UP001454036"/>
    </source>
</evidence>
<keyword evidence="3" id="KW-1185">Reference proteome</keyword>
<name>A0AAV3RVP4_LITER</name>
<accession>A0AAV3RVP4</accession>
<reference evidence="2 3" key="1">
    <citation type="submission" date="2024-01" db="EMBL/GenBank/DDBJ databases">
        <title>The complete chloroplast genome sequence of Lithospermum erythrorhizon: insights into the phylogenetic relationship among Boraginaceae species and the maternal lineages of purple gromwells.</title>
        <authorList>
            <person name="Okada T."/>
            <person name="Watanabe K."/>
        </authorList>
    </citation>
    <scope>NUCLEOTIDE SEQUENCE [LARGE SCALE GENOMIC DNA]</scope>
</reference>